<proteinExistence type="predicted"/>
<reference evidence="1" key="1">
    <citation type="submission" date="2021-01" db="EMBL/GenBank/DDBJ databases">
        <authorList>
            <person name="Corre E."/>
            <person name="Pelletier E."/>
            <person name="Niang G."/>
            <person name="Scheremetjew M."/>
            <person name="Finn R."/>
            <person name="Kale V."/>
            <person name="Holt S."/>
            <person name="Cochrane G."/>
            <person name="Meng A."/>
            <person name="Brown T."/>
            <person name="Cohen L."/>
        </authorList>
    </citation>
    <scope>NUCLEOTIDE SEQUENCE</scope>
    <source>
        <strain evidence="1">CCMP219</strain>
    </source>
</reference>
<sequence length="203" mass="21941">MLARHCMRGAPARASRRAGLTAARAAARPLLSAKRLRPRRGDLCASRADPGSALDIHKMADFVAGQDLSEEDRFGLERLAAALGEPIGVVKNMAFRRRPLLALTPADVAQRLQTVADTVEVTVEQARRMAVIQPSLLLDAEGQSKVLAGGIKAICYELSAPREEVVELILNNQSVLHGRQLHLSVADIAHLAIIREPKGRIGQ</sequence>
<dbReference type="AlphaFoldDB" id="A0A7R9UZA8"/>
<name>A0A7R9UZA8_9CHLO</name>
<organism evidence="1">
    <name type="scientific">Chlamydomonas euryale</name>
    <dbReference type="NCBI Taxonomy" id="1486919"/>
    <lineage>
        <taxon>Eukaryota</taxon>
        <taxon>Viridiplantae</taxon>
        <taxon>Chlorophyta</taxon>
        <taxon>core chlorophytes</taxon>
        <taxon>Chlorophyceae</taxon>
        <taxon>CS clade</taxon>
        <taxon>Chlamydomonadales</taxon>
        <taxon>Chlamydomonadaceae</taxon>
        <taxon>Chlamydomonas</taxon>
    </lineage>
</organism>
<evidence type="ECO:0000313" key="1">
    <source>
        <dbReference type="EMBL" id="CAD8280133.1"/>
    </source>
</evidence>
<dbReference type="EMBL" id="HBEC01000293">
    <property type="protein sequence ID" value="CAD8280133.1"/>
    <property type="molecule type" value="Transcribed_RNA"/>
</dbReference>
<accession>A0A7R9UZA8</accession>
<protein>
    <submittedName>
        <fullName evidence="1">Uncharacterized protein</fullName>
    </submittedName>
</protein>
<gene>
    <name evidence="1" type="ORF">CEUR00632_LOCUS168</name>
</gene>